<protein>
    <recommendedName>
        <fullName evidence="2">Integrase catalytic domain-containing protein</fullName>
    </recommendedName>
</protein>
<name>E0XZ00_9DELT</name>
<organism evidence="1">
    <name type="scientific">uncultured delta proteobacterium HF0770_45N15</name>
    <dbReference type="NCBI Taxonomy" id="710835"/>
    <lineage>
        <taxon>Bacteria</taxon>
        <taxon>Deltaproteobacteria</taxon>
        <taxon>environmental samples</taxon>
    </lineage>
</organism>
<evidence type="ECO:0000313" key="1">
    <source>
        <dbReference type="EMBL" id="ADI19618.1"/>
    </source>
</evidence>
<accession>E0XZ00</accession>
<sequence>MGLCAEQGFKKNYRETETSGSFWRSTVTDIDTRLRAARGLGKDETKASLKAFESLRRRGHPQAPPPIASDGWGGITEAMIKVWGRIPPYRGRGRPPTRKLPGDDWQYLQMIKHRDKRGRLMEIEAKVVFGAEQAVRQLLGENTAYAERNHLTMRHFNGRLVRKSLAFSKKVRMLAVSTAWEDLYYNFVRVHKSLRKPSRQAGKTQWIQQTPAMAANLARQPYTVRSLLFAVVPKQHLIG</sequence>
<proteinExistence type="predicted"/>
<reference evidence="1" key="1">
    <citation type="journal article" date="2011" name="Environ. Microbiol.">
        <title>Time-series analyses of Monterey Bay coastal microbial picoplankton using a 'genome proxy' microarray.</title>
        <authorList>
            <person name="Rich V.I."/>
            <person name="Pham V.D."/>
            <person name="Eppley J."/>
            <person name="Shi Y."/>
            <person name="DeLong E.F."/>
        </authorList>
    </citation>
    <scope>NUCLEOTIDE SEQUENCE</scope>
</reference>
<evidence type="ECO:0008006" key="2">
    <source>
        <dbReference type="Google" id="ProtNLM"/>
    </source>
</evidence>
<dbReference type="EMBL" id="GU474928">
    <property type="protein sequence ID" value="ADI19618.1"/>
    <property type="molecule type" value="Genomic_DNA"/>
</dbReference>
<dbReference type="AlphaFoldDB" id="E0XZ00"/>